<dbReference type="InterPro" id="IPR053168">
    <property type="entry name" value="Glutamic_endopeptidase"/>
</dbReference>
<name>K7U8I5_MAIZE</name>
<reference evidence="4" key="4">
    <citation type="submission" date="2021-05" db="UniProtKB">
        <authorList>
            <consortium name="EnsemblPlants"/>
        </authorList>
    </citation>
    <scope>IDENTIFICATION</scope>
    <source>
        <strain evidence="4">cv. B73</strain>
    </source>
</reference>
<dbReference type="AlphaFoldDB" id="K7U8I5"/>
<dbReference type="Proteomes" id="UP000007305">
    <property type="component" value="Chromosome 4"/>
</dbReference>
<sequence>MAPAARTRVCLVALVVALAFLFLLDGGVHAASSAAEQRRRQVRSLLRRLNKPAVATIESPDGDTIDCVDISKQPAFDHPSLKNHTIQMMPSCHPQQGGLYNKSNDVAHSALTQTWHQNGKCPENTVPIRRTREEDVLDIVQRYGRKKWPSSWSNDPNRYDDDVPDAASVLRGHQHAIASAPGDDNYYGTQATFNLWEPTVERNQGFSLAQLWITSGSYANNDLNTIEAGWQVYPGLYKDSHTRLFVYWTRDAYNKTGCYNLICSGFVQTSNQIAIGASNSYFSPVSIYGGSQYDITILVWKDPKQGNWWLQVGGQDLGYWPSSIFSKLSGSAASVDWGGEVASSPDAGQTSTQMGSGHFPDEGFSKASYIKNIQLVDSTNSLKSASGVKLTAKWPMCYNVQNGTSADWGTYIFYGGPGKNPNCP</sequence>
<dbReference type="ExpressionAtlas" id="K7U8I5">
    <property type="expression patterns" value="baseline and differential"/>
</dbReference>
<dbReference type="PROSITE" id="PS52045">
    <property type="entry name" value="NEPROSIN_PEP_CD"/>
    <property type="match status" value="1"/>
</dbReference>
<dbReference type="KEGG" id="zma:103652694"/>
<dbReference type="OrthoDB" id="635613at2759"/>
<evidence type="ECO:0000313" key="4">
    <source>
        <dbReference type="EnsemblPlants" id="Zm00001eb164960_P001"/>
    </source>
</evidence>
<dbReference type="Gene3D" id="3.90.1320.10">
    <property type="entry name" value="Outer-capsid protein sigma 3, large lobe"/>
    <property type="match status" value="1"/>
</dbReference>
<feature type="chain" id="PRO_5010835727" evidence="1">
    <location>
        <begin position="31"/>
        <end position="424"/>
    </location>
</feature>
<evidence type="ECO:0000313" key="5">
    <source>
        <dbReference type="Proteomes" id="UP000007305"/>
    </source>
</evidence>
<dbReference type="HOGENOM" id="CLU_030538_1_1_1"/>
<keyword evidence="6" id="KW-1267">Proteomics identification</keyword>
<reference evidence="3" key="2">
    <citation type="submission" date="2015-12" db="EMBL/GenBank/DDBJ databases">
        <title>Update maize B73 reference genome by single molecule sequencing technologies.</title>
        <authorList>
            <consortium name="Maize Genome Sequencing Project"/>
            <person name="Ware D."/>
        </authorList>
    </citation>
    <scope>NUCLEOTIDE SEQUENCE</scope>
    <source>
        <tissue evidence="3">Seedling</tissue>
    </source>
</reference>
<dbReference type="EnsemblPlants" id="Zm00001eb164960_T001">
    <property type="protein sequence ID" value="Zm00001eb164960_P001"/>
    <property type="gene ID" value="Zm00001eb164960"/>
</dbReference>
<dbReference type="InterPro" id="IPR025521">
    <property type="entry name" value="Neprosin_propep"/>
</dbReference>
<reference evidence="5" key="1">
    <citation type="journal article" date="2009" name="Science">
        <title>The B73 maize genome: complexity, diversity, and dynamics.</title>
        <authorList>
            <person name="Schnable P.S."/>
            <person name="Ware D."/>
            <person name="Fulton R.S."/>
            <person name="Stein J.C."/>
            <person name="Wei F."/>
            <person name="Pasternak S."/>
            <person name="Liang C."/>
            <person name="Zhang J."/>
            <person name="Fulton L."/>
            <person name="Graves T.A."/>
            <person name="Minx P."/>
            <person name="Reily A.D."/>
            <person name="Courtney L."/>
            <person name="Kruchowski S.S."/>
            <person name="Tomlinson C."/>
            <person name="Strong C."/>
            <person name="Delehaunty K."/>
            <person name="Fronick C."/>
            <person name="Courtney B."/>
            <person name="Rock S.M."/>
            <person name="Belter E."/>
            <person name="Du F."/>
            <person name="Kim K."/>
            <person name="Abbott R.M."/>
            <person name="Cotton M."/>
            <person name="Levy A."/>
            <person name="Marchetto P."/>
            <person name="Ochoa K."/>
            <person name="Jackson S.M."/>
            <person name="Gillam B."/>
            <person name="Chen W."/>
            <person name="Yan L."/>
            <person name="Higginbotham J."/>
            <person name="Cardenas M."/>
            <person name="Waligorski J."/>
            <person name="Applebaum E."/>
            <person name="Phelps L."/>
            <person name="Falcone J."/>
            <person name="Kanchi K."/>
            <person name="Thane T."/>
            <person name="Scimone A."/>
            <person name="Thane N."/>
            <person name="Henke J."/>
            <person name="Wang T."/>
            <person name="Ruppert J."/>
            <person name="Shah N."/>
            <person name="Rotter K."/>
            <person name="Hodges J."/>
            <person name="Ingenthron E."/>
            <person name="Cordes M."/>
            <person name="Kohlberg S."/>
            <person name="Sgro J."/>
            <person name="Delgado B."/>
            <person name="Mead K."/>
            <person name="Chinwalla A."/>
            <person name="Leonard S."/>
            <person name="Crouse K."/>
            <person name="Collura K."/>
            <person name="Kudrna D."/>
            <person name="Currie J."/>
            <person name="He R."/>
            <person name="Angelova A."/>
            <person name="Rajasekar S."/>
            <person name="Mueller T."/>
            <person name="Lomeli R."/>
            <person name="Scara G."/>
            <person name="Ko A."/>
            <person name="Delaney K."/>
            <person name="Wissotski M."/>
            <person name="Lopez G."/>
            <person name="Campos D."/>
            <person name="Braidotti M."/>
            <person name="Ashley E."/>
            <person name="Golser W."/>
            <person name="Kim H."/>
            <person name="Lee S."/>
            <person name="Lin J."/>
            <person name="Dujmic Z."/>
            <person name="Kim W."/>
            <person name="Talag J."/>
            <person name="Zuccolo A."/>
            <person name="Fan C."/>
            <person name="Sebastian A."/>
            <person name="Kramer M."/>
            <person name="Spiegel L."/>
            <person name="Nascimento L."/>
            <person name="Zutavern T."/>
            <person name="Miller B."/>
            <person name="Ambroise C."/>
            <person name="Muller S."/>
            <person name="Spooner W."/>
            <person name="Narechania A."/>
            <person name="Ren L."/>
            <person name="Wei S."/>
            <person name="Kumari S."/>
            <person name="Faga B."/>
            <person name="Levy M.J."/>
            <person name="McMahan L."/>
            <person name="Van Buren P."/>
            <person name="Vaughn M.W."/>
            <person name="Ying K."/>
            <person name="Yeh C.-T."/>
            <person name="Emrich S.J."/>
            <person name="Jia Y."/>
            <person name="Kalyanaraman A."/>
            <person name="Hsia A.-P."/>
            <person name="Barbazuk W.B."/>
            <person name="Baucom R.S."/>
            <person name="Brutnell T.P."/>
            <person name="Carpita N.C."/>
            <person name="Chaparro C."/>
            <person name="Chia J.-M."/>
            <person name="Deragon J.-M."/>
            <person name="Estill J.C."/>
            <person name="Fu Y."/>
            <person name="Jeddeloh J.A."/>
            <person name="Han Y."/>
            <person name="Lee H."/>
            <person name="Li P."/>
            <person name="Lisch D.R."/>
            <person name="Liu S."/>
            <person name="Liu Z."/>
            <person name="Nagel D.H."/>
            <person name="McCann M.C."/>
            <person name="SanMiguel P."/>
            <person name="Myers A.M."/>
            <person name="Nettleton D."/>
            <person name="Nguyen J."/>
            <person name="Penning B.W."/>
            <person name="Ponnala L."/>
            <person name="Schneider K.L."/>
            <person name="Schwartz D.C."/>
            <person name="Sharma A."/>
            <person name="Soderlund C."/>
            <person name="Springer N.M."/>
            <person name="Sun Q."/>
            <person name="Wang H."/>
            <person name="Waterman M."/>
            <person name="Westerman R."/>
            <person name="Wolfgruber T.K."/>
            <person name="Yang L."/>
            <person name="Yu Y."/>
            <person name="Zhang L."/>
            <person name="Zhou S."/>
            <person name="Zhu Q."/>
            <person name="Bennetzen J.L."/>
            <person name="Dawe R.K."/>
            <person name="Jiang J."/>
            <person name="Jiang N."/>
            <person name="Presting G.G."/>
            <person name="Wessler S.R."/>
            <person name="Aluru S."/>
            <person name="Martienssen R.A."/>
            <person name="Clifton S.W."/>
            <person name="McCombie W.R."/>
            <person name="Wing R.A."/>
            <person name="Wilson R.K."/>
        </authorList>
    </citation>
    <scope>NUCLEOTIDE SEQUENCE [LARGE SCALE GENOMIC DNA]</scope>
    <source>
        <strain evidence="5">cv. B73</strain>
    </source>
</reference>
<dbReference type="GeneID" id="103652694"/>
<dbReference type="PaxDb" id="4577-GRMZM2G457287_P01"/>
<dbReference type="Pfam" id="PF03080">
    <property type="entry name" value="Neprosin"/>
    <property type="match status" value="1"/>
</dbReference>
<dbReference type="EMBL" id="CM000780">
    <property type="protein sequence ID" value="AQK48319.1"/>
    <property type="molecule type" value="Genomic_DNA"/>
</dbReference>
<evidence type="ECO:0007829" key="6">
    <source>
        <dbReference type="PeptideAtlas" id="K7U8I5"/>
    </source>
</evidence>
<dbReference type="STRING" id="4577.K7U8I5"/>
<dbReference type="PANTHER" id="PTHR31589:SF108">
    <property type="entry name" value="NEP-INTERACTING PROTEIN 1"/>
    <property type="match status" value="1"/>
</dbReference>
<feature type="signal peptide" evidence="1">
    <location>
        <begin position="1"/>
        <end position="30"/>
    </location>
</feature>
<dbReference type="PANTHER" id="PTHR31589">
    <property type="entry name" value="PROTEIN, PUTATIVE (DUF239)-RELATED-RELATED"/>
    <property type="match status" value="1"/>
</dbReference>
<keyword evidence="5" id="KW-1185">Reference proteome</keyword>
<evidence type="ECO:0000313" key="3">
    <source>
        <dbReference type="EMBL" id="AQK48319.1"/>
    </source>
</evidence>
<protein>
    <submittedName>
        <fullName evidence="3">NEP-interacting protein 1</fullName>
    </submittedName>
</protein>
<feature type="domain" description="Neprosin PEP catalytic" evidence="2">
    <location>
        <begin position="167"/>
        <end position="424"/>
    </location>
</feature>
<proteinExistence type="evidence at protein level"/>
<dbReference type="RefSeq" id="XP_008677862.1">
    <property type="nucleotide sequence ID" value="XM_008679640.2"/>
</dbReference>
<dbReference type="InterPro" id="IPR004314">
    <property type="entry name" value="Neprosin"/>
</dbReference>
<gene>
    <name evidence="4" type="primary">LOC103652694</name>
    <name evidence="3" type="ORF">ZEAMMB73_Zm00001d048644</name>
</gene>
<accession>K7U8I5</accession>
<dbReference type="Pfam" id="PF14365">
    <property type="entry name" value="Neprosin_AP"/>
    <property type="match status" value="1"/>
</dbReference>
<dbReference type="Gramene" id="Zm00001eb164960_T001">
    <property type="protein sequence ID" value="Zm00001eb164960_P001"/>
    <property type="gene ID" value="Zm00001eb164960"/>
</dbReference>
<dbReference type="OMA" id="ERSSCYK"/>
<dbReference type="eggNOG" id="ENOG502QVB2">
    <property type="taxonomic scope" value="Eukaryota"/>
</dbReference>
<evidence type="ECO:0000256" key="1">
    <source>
        <dbReference type="SAM" id="SignalP"/>
    </source>
</evidence>
<reference evidence="4" key="3">
    <citation type="submission" date="2019-07" db="EMBL/GenBank/DDBJ databases">
        <authorList>
            <person name="Seetharam A."/>
            <person name="Woodhouse M."/>
            <person name="Cannon E."/>
        </authorList>
    </citation>
    <scope>NUCLEOTIDE SEQUENCE [LARGE SCALE GENOMIC DNA]</scope>
    <source>
        <strain evidence="4">cv. B73</strain>
    </source>
</reference>
<evidence type="ECO:0000259" key="2">
    <source>
        <dbReference type="PROSITE" id="PS52045"/>
    </source>
</evidence>
<organism evidence="3">
    <name type="scientific">Zea mays</name>
    <name type="common">Maize</name>
    <dbReference type="NCBI Taxonomy" id="4577"/>
    <lineage>
        <taxon>Eukaryota</taxon>
        <taxon>Viridiplantae</taxon>
        <taxon>Streptophyta</taxon>
        <taxon>Embryophyta</taxon>
        <taxon>Tracheophyta</taxon>
        <taxon>Spermatophyta</taxon>
        <taxon>Magnoliopsida</taxon>
        <taxon>Liliopsida</taxon>
        <taxon>Poales</taxon>
        <taxon>Poaceae</taxon>
        <taxon>PACMAD clade</taxon>
        <taxon>Panicoideae</taxon>
        <taxon>Andropogonodae</taxon>
        <taxon>Andropogoneae</taxon>
        <taxon>Tripsacinae</taxon>
        <taxon>Zea</taxon>
    </lineage>
</organism>
<keyword evidence="1" id="KW-0732">Signal</keyword>